<dbReference type="EMBL" id="CADCVR010000062">
    <property type="protein sequence ID" value="CAA9499987.1"/>
    <property type="molecule type" value="Genomic_DNA"/>
</dbReference>
<organism evidence="1">
    <name type="scientific">uncultured Solirubrobacteraceae bacterium</name>
    <dbReference type="NCBI Taxonomy" id="1162706"/>
    <lineage>
        <taxon>Bacteria</taxon>
        <taxon>Bacillati</taxon>
        <taxon>Actinomycetota</taxon>
        <taxon>Thermoleophilia</taxon>
        <taxon>Solirubrobacterales</taxon>
        <taxon>Solirubrobacteraceae</taxon>
        <taxon>environmental samples</taxon>
    </lineage>
</organism>
<proteinExistence type="predicted"/>
<gene>
    <name evidence="1" type="ORF">AVDCRST_MAG53-1888</name>
</gene>
<name>A0A6J4SP14_9ACTN</name>
<accession>A0A6J4SP14</accession>
<dbReference type="AlphaFoldDB" id="A0A6J4SP14"/>
<protein>
    <submittedName>
        <fullName evidence="1">Uncharacterized protein</fullName>
    </submittedName>
</protein>
<evidence type="ECO:0000313" key="1">
    <source>
        <dbReference type="EMBL" id="CAA9499987.1"/>
    </source>
</evidence>
<sequence>MQNDLSKRLMWSGLLAGLGALASLAVSRIAAMIWRKAFDEDPPE</sequence>
<reference evidence="1" key="1">
    <citation type="submission" date="2020-02" db="EMBL/GenBank/DDBJ databases">
        <authorList>
            <person name="Meier V. D."/>
        </authorList>
    </citation>
    <scope>NUCLEOTIDE SEQUENCE</scope>
    <source>
        <strain evidence="1">AVDCRST_MAG53</strain>
    </source>
</reference>